<evidence type="ECO:0000259" key="2">
    <source>
        <dbReference type="Pfam" id="PF18197"/>
    </source>
</evidence>
<keyword evidence="1" id="KW-0732">Signal</keyword>
<accession>A0ABV7RBU9</accession>
<evidence type="ECO:0000256" key="1">
    <source>
        <dbReference type="SAM" id="SignalP"/>
    </source>
</evidence>
<dbReference type="EMBL" id="JBHRXN010000004">
    <property type="protein sequence ID" value="MFC3530924.1"/>
    <property type="molecule type" value="Genomic_DNA"/>
</dbReference>
<keyword evidence="4" id="KW-1185">Reference proteome</keyword>
<sequence length="255" mass="26928">MRTLGGQLPLALAVTLALGAGAARAQDLSASYEGAPVRFGQGEAHTVVRTDADGKPVSIGIVFSESALAGLPAGDKDMAPAYQLAMPSSGPQTVVDHVVINWEGHGHPPPGVYDVPHFDFHFYLVSPALRQQVAFGNEGESGDPRQQPPAALLPAGYVVPPGTAVPQMGVHAVNPAAPEFQQQPFTATFIYGYHNQQQTFVEPMVALSFLQSKPSFSAAVARPASYGKAGVYPASYSVTYDAAKLRYEVALQDLR</sequence>
<dbReference type="RefSeq" id="WP_386087800.1">
    <property type="nucleotide sequence ID" value="NZ_JBHRXN010000004.1"/>
</dbReference>
<organism evidence="3 4">
    <name type="scientific">Vogesella facilis</name>
    <dbReference type="NCBI Taxonomy" id="1655232"/>
    <lineage>
        <taxon>Bacteria</taxon>
        <taxon>Pseudomonadati</taxon>
        <taxon>Pseudomonadota</taxon>
        <taxon>Betaproteobacteria</taxon>
        <taxon>Neisseriales</taxon>
        <taxon>Chromobacteriaceae</taxon>
        <taxon>Vogesella</taxon>
    </lineage>
</organism>
<dbReference type="CDD" id="cd11669">
    <property type="entry name" value="TTHB210-like"/>
    <property type="match status" value="1"/>
</dbReference>
<reference evidence="4" key="1">
    <citation type="journal article" date="2019" name="Int. J. Syst. Evol. Microbiol.">
        <title>The Global Catalogue of Microorganisms (GCM) 10K type strain sequencing project: providing services to taxonomists for standard genome sequencing and annotation.</title>
        <authorList>
            <consortium name="The Broad Institute Genomics Platform"/>
            <consortium name="The Broad Institute Genome Sequencing Center for Infectious Disease"/>
            <person name="Wu L."/>
            <person name="Ma J."/>
        </authorList>
    </citation>
    <scope>NUCLEOTIDE SEQUENCE [LARGE SCALE GENOMIC DNA]</scope>
    <source>
        <strain evidence="4">KCTC 42742</strain>
    </source>
</reference>
<gene>
    <name evidence="3" type="ORF">ACFOLG_01880</name>
</gene>
<dbReference type="Proteomes" id="UP001595741">
    <property type="component" value="Unassembled WGS sequence"/>
</dbReference>
<evidence type="ECO:0000313" key="4">
    <source>
        <dbReference type="Proteomes" id="UP001595741"/>
    </source>
</evidence>
<dbReference type="InterPro" id="IPR033786">
    <property type="entry name" value="TTHB210-like"/>
</dbReference>
<dbReference type="InterPro" id="IPR040832">
    <property type="entry name" value="TTHB210-like_dom"/>
</dbReference>
<dbReference type="Pfam" id="PF18197">
    <property type="entry name" value="TTHB210-like"/>
    <property type="match status" value="1"/>
</dbReference>
<feature type="chain" id="PRO_5047342020" evidence="1">
    <location>
        <begin position="26"/>
        <end position="255"/>
    </location>
</feature>
<protein>
    <submittedName>
        <fullName evidence="3">DUF5602 domain-containing protein</fullName>
    </submittedName>
</protein>
<evidence type="ECO:0000313" key="3">
    <source>
        <dbReference type="EMBL" id="MFC3530924.1"/>
    </source>
</evidence>
<proteinExistence type="predicted"/>
<comment type="caution">
    <text evidence="3">The sequence shown here is derived from an EMBL/GenBank/DDBJ whole genome shotgun (WGS) entry which is preliminary data.</text>
</comment>
<name>A0ABV7RBU9_9NEIS</name>
<feature type="domain" description="TTHB210-like" evidence="2">
    <location>
        <begin position="51"/>
        <end position="102"/>
    </location>
</feature>
<feature type="signal peptide" evidence="1">
    <location>
        <begin position="1"/>
        <end position="25"/>
    </location>
</feature>